<feature type="domain" description="Gfo/Idh/MocA-like oxidoreductase N-terminal" evidence="1">
    <location>
        <begin position="4"/>
        <end position="133"/>
    </location>
</feature>
<keyword evidence="4" id="KW-1185">Reference proteome</keyword>
<dbReference type="PANTHER" id="PTHR43708:SF1">
    <property type="entry name" value="GALACTOSE_LACTOSE METABOLISM REGULATORY PROTEIN GAL80"/>
    <property type="match status" value="1"/>
</dbReference>
<sequence>MAIRLGFVGLSSQGWASMMLAPSLLQAPLNSAYTLAAVSTSNANSAAASAEKYSEIAKHSVKAYHGSTAAIAADPELDFIAVSVKAPEHKTAVTPIIEAGKNFFIEWPVGINLQQTKEIAEAARKKGLRTIVGTQGRQSPTVRKIKEIVESGQIGRILSSSIIAHAPNPPLYAWGPKISERSTFTADAEQGTTLLDVIGGHFLEGFTYALGPFTSVISTLAVQYPTAELVDASGKPTGKTVTQTGANQVAFSGTLANGAVASIHWRGGVSADGGKRGSPFVWVIDGEKGSIRVESDNPGGAYIHVYEPTLYVDGEKVELPQDGQTNTARAWAEFAKGDAGDYPTIEDAVKVKELLEAIKTSSRDGKRVVL</sequence>
<evidence type="ECO:0000259" key="1">
    <source>
        <dbReference type="Pfam" id="PF01408"/>
    </source>
</evidence>
<dbReference type="InterPro" id="IPR036291">
    <property type="entry name" value="NAD(P)-bd_dom_sf"/>
</dbReference>
<dbReference type="GeneID" id="71999227"/>
<dbReference type="Pfam" id="PF01408">
    <property type="entry name" value="GFO_IDH_MocA"/>
    <property type="match status" value="1"/>
</dbReference>
<dbReference type="Gene3D" id="3.30.360.10">
    <property type="entry name" value="Dihydrodipicolinate Reductase, domain 2"/>
    <property type="match status" value="1"/>
</dbReference>
<comment type="caution">
    <text evidence="3">The sequence shown here is derived from an EMBL/GenBank/DDBJ whole genome shotgun (WGS) entry which is preliminary data.</text>
</comment>
<gene>
    <name evidence="3" type="ORF">C8Q71DRAFT_428225</name>
</gene>
<dbReference type="InterPro" id="IPR055080">
    <property type="entry name" value="Gal80p-like_C"/>
</dbReference>
<evidence type="ECO:0000313" key="4">
    <source>
        <dbReference type="Proteomes" id="UP000814176"/>
    </source>
</evidence>
<dbReference type="RefSeq" id="XP_047782347.1">
    <property type="nucleotide sequence ID" value="XM_047918495.1"/>
</dbReference>
<organism evidence="3 4">
    <name type="scientific">Rhodofomes roseus</name>
    <dbReference type="NCBI Taxonomy" id="34475"/>
    <lineage>
        <taxon>Eukaryota</taxon>
        <taxon>Fungi</taxon>
        <taxon>Dikarya</taxon>
        <taxon>Basidiomycota</taxon>
        <taxon>Agaricomycotina</taxon>
        <taxon>Agaricomycetes</taxon>
        <taxon>Polyporales</taxon>
        <taxon>Rhodofomes</taxon>
    </lineage>
</organism>
<dbReference type="Pfam" id="PF22685">
    <property type="entry name" value="Gal80p_C-like"/>
    <property type="match status" value="1"/>
</dbReference>
<evidence type="ECO:0008006" key="5">
    <source>
        <dbReference type="Google" id="ProtNLM"/>
    </source>
</evidence>
<dbReference type="SUPFAM" id="SSF51735">
    <property type="entry name" value="NAD(P)-binding Rossmann-fold domains"/>
    <property type="match status" value="1"/>
</dbReference>
<proteinExistence type="predicted"/>
<dbReference type="InterPro" id="IPR000683">
    <property type="entry name" value="Gfo/Idh/MocA-like_OxRdtase_N"/>
</dbReference>
<dbReference type="EMBL" id="JADCUA010000004">
    <property type="protein sequence ID" value="KAH9840881.1"/>
    <property type="molecule type" value="Genomic_DNA"/>
</dbReference>
<dbReference type="Proteomes" id="UP000814176">
    <property type="component" value="Unassembled WGS sequence"/>
</dbReference>
<evidence type="ECO:0000313" key="3">
    <source>
        <dbReference type="EMBL" id="KAH9840881.1"/>
    </source>
</evidence>
<evidence type="ECO:0000259" key="2">
    <source>
        <dbReference type="Pfam" id="PF22685"/>
    </source>
</evidence>
<name>A0ABQ8KSS4_9APHY</name>
<protein>
    <recommendedName>
        <fullName evidence="5">Dehydrogenase</fullName>
    </recommendedName>
</protein>
<dbReference type="PANTHER" id="PTHR43708">
    <property type="entry name" value="CONSERVED EXPRESSED OXIDOREDUCTASE (EUROFUNG)"/>
    <property type="match status" value="1"/>
</dbReference>
<feature type="domain" description="Gal80p-like C-terminal" evidence="2">
    <location>
        <begin position="140"/>
        <end position="295"/>
    </location>
</feature>
<accession>A0ABQ8KSS4</accession>
<reference evidence="3 4" key="1">
    <citation type="journal article" date="2021" name="Environ. Microbiol.">
        <title>Gene family expansions and transcriptome signatures uncover fungal adaptations to wood decay.</title>
        <authorList>
            <person name="Hage H."/>
            <person name="Miyauchi S."/>
            <person name="Viragh M."/>
            <person name="Drula E."/>
            <person name="Min B."/>
            <person name="Chaduli D."/>
            <person name="Navarro D."/>
            <person name="Favel A."/>
            <person name="Norest M."/>
            <person name="Lesage-Meessen L."/>
            <person name="Balint B."/>
            <person name="Merenyi Z."/>
            <person name="de Eugenio L."/>
            <person name="Morin E."/>
            <person name="Martinez A.T."/>
            <person name="Baldrian P."/>
            <person name="Stursova M."/>
            <person name="Martinez M.J."/>
            <person name="Novotny C."/>
            <person name="Magnuson J.K."/>
            <person name="Spatafora J.W."/>
            <person name="Maurice S."/>
            <person name="Pangilinan J."/>
            <person name="Andreopoulos W."/>
            <person name="LaButti K."/>
            <person name="Hundley H."/>
            <person name="Na H."/>
            <person name="Kuo A."/>
            <person name="Barry K."/>
            <person name="Lipzen A."/>
            <person name="Henrissat B."/>
            <person name="Riley R."/>
            <person name="Ahrendt S."/>
            <person name="Nagy L.G."/>
            <person name="Grigoriev I.V."/>
            <person name="Martin F."/>
            <person name="Rosso M.N."/>
        </authorList>
    </citation>
    <scope>NUCLEOTIDE SEQUENCE [LARGE SCALE GENOMIC DNA]</scope>
    <source>
        <strain evidence="3 4">CIRM-BRFM 1785</strain>
    </source>
</reference>
<dbReference type="SUPFAM" id="SSF55347">
    <property type="entry name" value="Glyceraldehyde-3-phosphate dehydrogenase-like, C-terminal domain"/>
    <property type="match status" value="1"/>
</dbReference>
<dbReference type="Gene3D" id="3.40.50.720">
    <property type="entry name" value="NAD(P)-binding Rossmann-like Domain"/>
    <property type="match status" value="1"/>
</dbReference>
<dbReference type="InterPro" id="IPR051317">
    <property type="entry name" value="Gfo/Idh/MocA_oxidoreduct"/>
</dbReference>